<feature type="region of interest" description="Disordered" evidence="7">
    <location>
        <begin position="1"/>
        <end position="22"/>
    </location>
</feature>
<keyword evidence="4" id="KW-0067">ATP-binding</keyword>
<dbReference type="EMBL" id="JAWQEG010005559">
    <property type="protein sequence ID" value="KAK3857623.1"/>
    <property type="molecule type" value="Genomic_DNA"/>
</dbReference>
<comment type="caution">
    <text evidence="10">The sequence shown here is derived from an EMBL/GenBank/DDBJ whole genome shotgun (WGS) entry which is preliminary data.</text>
</comment>
<dbReference type="GO" id="GO:0002009">
    <property type="term" value="P:morphogenesis of an epithelium"/>
    <property type="evidence" value="ECO:0007669"/>
    <property type="project" value="UniProtKB-ARBA"/>
</dbReference>
<feature type="compositionally biased region" description="Pro residues" evidence="7">
    <location>
        <begin position="269"/>
        <end position="278"/>
    </location>
</feature>
<accession>A0AAE1EMW1</accession>
<gene>
    <name evidence="10" type="ORF">Pcinc_036134</name>
</gene>
<dbReference type="Proteomes" id="UP001286313">
    <property type="component" value="Unassembled WGS sequence"/>
</dbReference>
<reference evidence="10" key="1">
    <citation type="submission" date="2023-10" db="EMBL/GenBank/DDBJ databases">
        <title>Genome assemblies of two species of porcelain crab, Petrolisthes cinctipes and Petrolisthes manimaculis (Anomura: Porcellanidae).</title>
        <authorList>
            <person name="Angst P."/>
        </authorList>
    </citation>
    <scope>NUCLEOTIDE SEQUENCE</scope>
    <source>
        <strain evidence="10">PB745_01</strain>
        <tissue evidence="10">Gill</tissue>
    </source>
</reference>
<dbReference type="InterPro" id="IPR001245">
    <property type="entry name" value="Ser-Thr/Tyr_kinase_cat_dom"/>
</dbReference>
<feature type="region of interest" description="Disordered" evidence="7">
    <location>
        <begin position="251"/>
        <end position="279"/>
    </location>
</feature>
<protein>
    <recommendedName>
        <fullName evidence="12">Protein kinase domain-containing protein</fullName>
    </recommendedName>
</protein>
<evidence type="ECO:0000259" key="9">
    <source>
        <dbReference type="PROSITE" id="PS50011"/>
    </source>
</evidence>
<dbReference type="GO" id="GO:0005524">
    <property type="term" value="F:ATP binding"/>
    <property type="evidence" value="ECO:0007669"/>
    <property type="project" value="UniProtKB-KW"/>
</dbReference>
<dbReference type="InterPro" id="IPR036860">
    <property type="entry name" value="SH2_dom_sf"/>
</dbReference>
<sequence length="345" mass="38281">MGRRTRQHNDHINNNNDPFTIREDIPLHDQPWYHGDLDREDVSELLGGEGRRAGHGTFLVQTSTRAGGYVLSGDGEDGPSNAQRPLGGGPRPTEAWGPPGQRSLRLRQAGRVATKDKVAVKIFNEGSVCEEDFRREVWGMKRLRHPNLVKLYGMVTRSHPLMVIMEILPTVLSTPTSPPVGTQGHVRSELDQLSPVQRVGVCVGVCAGVRYLAGEGLVHGDLSAPERPGGSDLAVKVADFSFARLIRVVENDHNNTSNGRQTTTTTTTPPTPPPPLPLTTPINSYRWEAVEVLEGGALGPTNNRCWLEEPEQRPTFDDMLDYLKKWQENEANPSERHEEDQAWYL</sequence>
<dbReference type="SUPFAM" id="SSF56112">
    <property type="entry name" value="Protein kinase-like (PK-like)"/>
    <property type="match status" value="1"/>
</dbReference>
<evidence type="ECO:0000256" key="6">
    <source>
        <dbReference type="PROSITE-ProRule" id="PRU00191"/>
    </source>
</evidence>
<dbReference type="InterPro" id="IPR050198">
    <property type="entry name" value="Non-receptor_tyrosine_kinases"/>
</dbReference>
<dbReference type="InterPro" id="IPR000719">
    <property type="entry name" value="Prot_kinase_dom"/>
</dbReference>
<keyword evidence="5" id="KW-0829">Tyrosine-protein kinase</keyword>
<dbReference type="Gene3D" id="3.30.505.10">
    <property type="entry name" value="SH2 domain"/>
    <property type="match status" value="1"/>
</dbReference>
<evidence type="ECO:0000259" key="8">
    <source>
        <dbReference type="PROSITE" id="PS50001"/>
    </source>
</evidence>
<dbReference type="Pfam" id="PF07714">
    <property type="entry name" value="PK_Tyr_Ser-Thr"/>
    <property type="match status" value="1"/>
</dbReference>
<evidence type="ECO:0000256" key="1">
    <source>
        <dbReference type="ARBA" id="ARBA00022679"/>
    </source>
</evidence>
<dbReference type="Pfam" id="PF00017">
    <property type="entry name" value="SH2"/>
    <property type="match status" value="1"/>
</dbReference>
<evidence type="ECO:0000256" key="5">
    <source>
        <dbReference type="ARBA" id="ARBA00023137"/>
    </source>
</evidence>
<evidence type="ECO:0000313" key="10">
    <source>
        <dbReference type="EMBL" id="KAK3857623.1"/>
    </source>
</evidence>
<name>A0AAE1EMW1_PETCI</name>
<evidence type="ECO:0000256" key="2">
    <source>
        <dbReference type="ARBA" id="ARBA00022741"/>
    </source>
</evidence>
<feature type="domain" description="SH2" evidence="8">
    <location>
        <begin position="32"/>
        <end position="72"/>
    </location>
</feature>
<evidence type="ECO:0000313" key="11">
    <source>
        <dbReference type="Proteomes" id="UP001286313"/>
    </source>
</evidence>
<dbReference type="SUPFAM" id="SSF55550">
    <property type="entry name" value="SH2 domain"/>
    <property type="match status" value="1"/>
</dbReference>
<keyword evidence="6" id="KW-0727">SH2 domain</keyword>
<feature type="region of interest" description="Disordered" evidence="7">
    <location>
        <begin position="69"/>
        <end position="103"/>
    </location>
</feature>
<keyword evidence="3" id="KW-0418">Kinase</keyword>
<dbReference type="InterPro" id="IPR000980">
    <property type="entry name" value="SH2"/>
</dbReference>
<dbReference type="PROSITE" id="PS50011">
    <property type="entry name" value="PROTEIN_KINASE_DOM"/>
    <property type="match status" value="1"/>
</dbReference>
<keyword evidence="11" id="KW-1185">Reference proteome</keyword>
<dbReference type="Gene3D" id="3.30.200.20">
    <property type="entry name" value="Phosphorylase Kinase, domain 1"/>
    <property type="match status" value="1"/>
</dbReference>
<keyword evidence="1" id="KW-0808">Transferase</keyword>
<dbReference type="PANTHER" id="PTHR24418">
    <property type="entry name" value="TYROSINE-PROTEIN KINASE"/>
    <property type="match status" value="1"/>
</dbReference>
<dbReference type="InterPro" id="IPR011009">
    <property type="entry name" value="Kinase-like_dom_sf"/>
</dbReference>
<evidence type="ECO:0000256" key="3">
    <source>
        <dbReference type="ARBA" id="ARBA00022777"/>
    </source>
</evidence>
<organism evidence="10 11">
    <name type="scientific">Petrolisthes cinctipes</name>
    <name type="common">Flat porcelain crab</name>
    <dbReference type="NCBI Taxonomy" id="88211"/>
    <lineage>
        <taxon>Eukaryota</taxon>
        <taxon>Metazoa</taxon>
        <taxon>Ecdysozoa</taxon>
        <taxon>Arthropoda</taxon>
        <taxon>Crustacea</taxon>
        <taxon>Multicrustacea</taxon>
        <taxon>Malacostraca</taxon>
        <taxon>Eumalacostraca</taxon>
        <taxon>Eucarida</taxon>
        <taxon>Decapoda</taxon>
        <taxon>Pleocyemata</taxon>
        <taxon>Anomura</taxon>
        <taxon>Galatheoidea</taxon>
        <taxon>Porcellanidae</taxon>
        <taxon>Petrolisthes</taxon>
    </lineage>
</organism>
<evidence type="ECO:0000256" key="4">
    <source>
        <dbReference type="ARBA" id="ARBA00022840"/>
    </source>
</evidence>
<keyword evidence="2" id="KW-0547">Nucleotide-binding</keyword>
<dbReference type="Gene3D" id="1.10.510.10">
    <property type="entry name" value="Transferase(Phosphotransferase) domain 1"/>
    <property type="match status" value="1"/>
</dbReference>
<evidence type="ECO:0008006" key="12">
    <source>
        <dbReference type="Google" id="ProtNLM"/>
    </source>
</evidence>
<dbReference type="GO" id="GO:0004713">
    <property type="term" value="F:protein tyrosine kinase activity"/>
    <property type="evidence" value="ECO:0007669"/>
    <property type="project" value="UniProtKB-KW"/>
</dbReference>
<proteinExistence type="predicted"/>
<evidence type="ECO:0000256" key="7">
    <source>
        <dbReference type="SAM" id="MobiDB-lite"/>
    </source>
</evidence>
<feature type="domain" description="Protein kinase" evidence="9">
    <location>
        <begin position="80"/>
        <end position="345"/>
    </location>
</feature>
<dbReference type="AlphaFoldDB" id="A0AAE1EMW1"/>
<dbReference type="PROSITE" id="PS50001">
    <property type="entry name" value="SH2"/>
    <property type="match status" value="1"/>
</dbReference>